<dbReference type="EMBL" id="ML119686">
    <property type="protein sequence ID" value="RPA80663.1"/>
    <property type="molecule type" value="Genomic_DNA"/>
</dbReference>
<gene>
    <name evidence="2" type="ORF">BJ508DRAFT_415325</name>
</gene>
<name>A0A3N4I3I3_ASCIM</name>
<evidence type="ECO:0000313" key="3">
    <source>
        <dbReference type="Proteomes" id="UP000275078"/>
    </source>
</evidence>
<keyword evidence="3" id="KW-1185">Reference proteome</keyword>
<feature type="region of interest" description="Disordered" evidence="1">
    <location>
        <begin position="1"/>
        <end position="45"/>
    </location>
</feature>
<reference evidence="2 3" key="1">
    <citation type="journal article" date="2018" name="Nat. Ecol. Evol.">
        <title>Pezizomycetes genomes reveal the molecular basis of ectomycorrhizal truffle lifestyle.</title>
        <authorList>
            <person name="Murat C."/>
            <person name="Payen T."/>
            <person name="Noel B."/>
            <person name="Kuo A."/>
            <person name="Morin E."/>
            <person name="Chen J."/>
            <person name="Kohler A."/>
            <person name="Krizsan K."/>
            <person name="Balestrini R."/>
            <person name="Da Silva C."/>
            <person name="Montanini B."/>
            <person name="Hainaut M."/>
            <person name="Levati E."/>
            <person name="Barry K.W."/>
            <person name="Belfiori B."/>
            <person name="Cichocki N."/>
            <person name="Clum A."/>
            <person name="Dockter R.B."/>
            <person name="Fauchery L."/>
            <person name="Guy J."/>
            <person name="Iotti M."/>
            <person name="Le Tacon F."/>
            <person name="Lindquist E.A."/>
            <person name="Lipzen A."/>
            <person name="Malagnac F."/>
            <person name="Mello A."/>
            <person name="Molinier V."/>
            <person name="Miyauchi S."/>
            <person name="Poulain J."/>
            <person name="Riccioni C."/>
            <person name="Rubini A."/>
            <person name="Sitrit Y."/>
            <person name="Splivallo R."/>
            <person name="Traeger S."/>
            <person name="Wang M."/>
            <person name="Zifcakova L."/>
            <person name="Wipf D."/>
            <person name="Zambonelli A."/>
            <person name="Paolocci F."/>
            <person name="Nowrousian M."/>
            <person name="Ottonello S."/>
            <person name="Baldrian P."/>
            <person name="Spatafora J.W."/>
            <person name="Henrissat B."/>
            <person name="Nagy L.G."/>
            <person name="Aury J.M."/>
            <person name="Wincker P."/>
            <person name="Grigoriev I.V."/>
            <person name="Bonfante P."/>
            <person name="Martin F.M."/>
        </authorList>
    </citation>
    <scope>NUCLEOTIDE SEQUENCE [LARGE SCALE GENOMIC DNA]</scope>
    <source>
        <strain evidence="2 3">RN42</strain>
    </source>
</reference>
<accession>A0A3N4I3I3</accession>
<organism evidence="2 3">
    <name type="scientific">Ascobolus immersus RN42</name>
    <dbReference type="NCBI Taxonomy" id="1160509"/>
    <lineage>
        <taxon>Eukaryota</taxon>
        <taxon>Fungi</taxon>
        <taxon>Dikarya</taxon>
        <taxon>Ascomycota</taxon>
        <taxon>Pezizomycotina</taxon>
        <taxon>Pezizomycetes</taxon>
        <taxon>Pezizales</taxon>
        <taxon>Ascobolaceae</taxon>
        <taxon>Ascobolus</taxon>
    </lineage>
</organism>
<dbReference type="Proteomes" id="UP000275078">
    <property type="component" value="Unassembled WGS sequence"/>
</dbReference>
<dbReference type="AlphaFoldDB" id="A0A3N4I3I3"/>
<protein>
    <submittedName>
        <fullName evidence="2">Uncharacterized protein</fullName>
    </submittedName>
</protein>
<sequence>MAFGFHPGGCSQRVSESIGSGIELVPSREKTTYPPPPTSIPLTSHYSHLPRHVSLKSTTTSSRYPKTRVSLASAQNIQQCHFAREAK</sequence>
<evidence type="ECO:0000313" key="2">
    <source>
        <dbReference type="EMBL" id="RPA80663.1"/>
    </source>
</evidence>
<evidence type="ECO:0000256" key="1">
    <source>
        <dbReference type="SAM" id="MobiDB-lite"/>
    </source>
</evidence>
<proteinExistence type="predicted"/>